<accession>A0ABX2A2Z1</accession>
<comment type="caution">
    <text evidence="4">The sequence shown here is derived from an EMBL/GenBank/DDBJ whole genome shotgun (WGS) entry which is preliminary data.</text>
</comment>
<name>A0ABX2A2Z1_9MICO</name>
<keyword evidence="5" id="KW-1185">Reference proteome</keyword>
<sequence length="185" mass="19216">MTVFARFAPHRHGTPVPVTVRPATVADLSAIGTIQEAAGQTRLLDGIRAAVLDSGRLVVVAEVGAGGAHGPAVVGWGKTHQHPRPDGVAPAGHYLGGVTVDPAWRRRGIATALTAARMAWVADRADRVHYVVNAANAASVALHERWGFHEVARAAAFHGVTFAGGDGLLMAADVGPPGTRRRTGR</sequence>
<evidence type="ECO:0000256" key="1">
    <source>
        <dbReference type="ARBA" id="ARBA00022679"/>
    </source>
</evidence>
<dbReference type="EMBL" id="JABEZU010000001">
    <property type="protein sequence ID" value="NOV96273.1"/>
    <property type="molecule type" value="Genomic_DNA"/>
</dbReference>
<reference evidence="4 5" key="1">
    <citation type="submission" date="2020-05" db="EMBL/GenBank/DDBJ databases">
        <title>Genomic Encyclopedia of Type Strains, Phase III (KMG-III): the genomes of soil and plant-associated and newly described type strains.</title>
        <authorList>
            <person name="Whitman W."/>
        </authorList>
    </citation>
    <scope>NUCLEOTIDE SEQUENCE [LARGE SCALE GENOMIC DNA]</scope>
    <source>
        <strain evidence="4 5">KCTC 19046</strain>
    </source>
</reference>
<protein>
    <submittedName>
        <fullName evidence="4">Ribosomal protein S18 acetylase RimI-like enzyme</fullName>
    </submittedName>
</protein>
<dbReference type="PANTHER" id="PTHR43072:SF23">
    <property type="entry name" value="UPF0039 PROTEIN C11D3.02C"/>
    <property type="match status" value="1"/>
</dbReference>
<dbReference type="InterPro" id="IPR016181">
    <property type="entry name" value="Acyl_CoA_acyltransferase"/>
</dbReference>
<organism evidence="4 5">
    <name type="scientific">Isoptericola halotolerans</name>
    <dbReference type="NCBI Taxonomy" id="300560"/>
    <lineage>
        <taxon>Bacteria</taxon>
        <taxon>Bacillati</taxon>
        <taxon>Actinomycetota</taxon>
        <taxon>Actinomycetes</taxon>
        <taxon>Micrococcales</taxon>
        <taxon>Promicromonosporaceae</taxon>
        <taxon>Isoptericola</taxon>
    </lineage>
</organism>
<evidence type="ECO:0000256" key="2">
    <source>
        <dbReference type="ARBA" id="ARBA00023315"/>
    </source>
</evidence>
<dbReference type="Gene3D" id="3.40.630.30">
    <property type="match status" value="1"/>
</dbReference>
<gene>
    <name evidence="4" type="ORF">HDG69_000826</name>
</gene>
<dbReference type="InterPro" id="IPR000182">
    <property type="entry name" value="GNAT_dom"/>
</dbReference>
<dbReference type="PROSITE" id="PS51186">
    <property type="entry name" value="GNAT"/>
    <property type="match status" value="1"/>
</dbReference>
<dbReference type="RefSeq" id="WP_343036239.1">
    <property type="nucleotide sequence ID" value="NZ_BAAAML010000002.1"/>
</dbReference>
<dbReference type="PANTHER" id="PTHR43072">
    <property type="entry name" value="N-ACETYLTRANSFERASE"/>
    <property type="match status" value="1"/>
</dbReference>
<dbReference type="Proteomes" id="UP000757540">
    <property type="component" value="Unassembled WGS sequence"/>
</dbReference>
<evidence type="ECO:0000259" key="3">
    <source>
        <dbReference type="PROSITE" id="PS51186"/>
    </source>
</evidence>
<evidence type="ECO:0000313" key="4">
    <source>
        <dbReference type="EMBL" id="NOV96273.1"/>
    </source>
</evidence>
<keyword evidence="1" id="KW-0808">Transferase</keyword>
<dbReference type="CDD" id="cd04301">
    <property type="entry name" value="NAT_SF"/>
    <property type="match status" value="1"/>
</dbReference>
<feature type="domain" description="N-acetyltransferase" evidence="3">
    <location>
        <begin position="18"/>
        <end position="175"/>
    </location>
</feature>
<dbReference type="SUPFAM" id="SSF55729">
    <property type="entry name" value="Acyl-CoA N-acyltransferases (Nat)"/>
    <property type="match status" value="1"/>
</dbReference>
<dbReference type="Pfam" id="PF00583">
    <property type="entry name" value="Acetyltransf_1"/>
    <property type="match status" value="1"/>
</dbReference>
<evidence type="ECO:0000313" key="5">
    <source>
        <dbReference type="Proteomes" id="UP000757540"/>
    </source>
</evidence>
<keyword evidence="2" id="KW-0012">Acyltransferase</keyword>
<proteinExistence type="predicted"/>